<sequence>MHLKNFDLYSFYQIFEKVRISFSKVIMYSLNWPYVNGLPKSTARFKCSPEDFQVNEFFDSPFSGEGEHIVLRIEKTGVTTEEVVKSLAKLLNKPVKSIGYSGLKDRQARATQWLSIHAPGEQIPGISQLTASGWRILEWTRHHKKLRPGFLTGNQFIIRLREISHKKDLLERIEQIKEHGVPNYFGEQRFGRNGANLLKAEKMLVQGYRVRDRFLRGIYCSAARSWIYNLILSRRVMEQCWNMPLPGDVMQLKGSNSIFAIDHIDDKLLQRIKDKDISPASPLPGKSKNKIKDEALQLVNKTYLDWQPWLAGLEHYGLEEDWRANILHVEQFACVIKDNLAELSFSLPAGAYATAILRELSLYQNG</sequence>
<comment type="similarity">
    <text evidence="1 4">Belongs to the pseudouridine synthase TruD family.</text>
</comment>
<dbReference type="InterPro" id="IPR050170">
    <property type="entry name" value="TruD_pseudoU_synthase"/>
</dbReference>
<proteinExistence type="inferred from homology"/>
<dbReference type="Gene3D" id="3.30.2350.20">
    <property type="entry name" value="TruD, catalytic domain"/>
    <property type="match status" value="1"/>
</dbReference>
<evidence type="ECO:0000256" key="1">
    <source>
        <dbReference type="ARBA" id="ARBA00007953"/>
    </source>
</evidence>
<dbReference type="STRING" id="447.Lboz_2833"/>
<dbReference type="GO" id="GO:0031119">
    <property type="term" value="P:tRNA pseudouridine synthesis"/>
    <property type="evidence" value="ECO:0007669"/>
    <property type="project" value="UniProtKB-UniRule"/>
</dbReference>
<dbReference type="InterPro" id="IPR043165">
    <property type="entry name" value="TruD_insert_sf"/>
</dbReference>
<dbReference type="PATRIC" id="fig|447.4.peg.3015"/>
<dbReference type="Gene3D" id="3.30.2340.10">
    <property type="entry name" value="TruD, insertion domain"/>
    <property type="match status" value="1"/>
</dbReference>
<keyword evidence="7" id="KW-1185">Reference proteome</keyword>
<evidence type="ECO:0000313" key="7">
    <source>
        <dbReference type="Proteomes" id="UP000054695"/>
    </source>
</evidence>
<dbReference type="PROSITE" id="PS50984">
    <property type="entry name" value="TRUD"/>
    <property type="match status" value="1"/>
</dbReference>
<dbReference type="EC" id="5.4.99.27" evidence="4"/>
<dbReference type="InterPro" id="IPR001656">
    <property type="entry name" value="PsdUridine_synth_TruD"/>
</dbReference>
<feature type="domain" description="TRUD" evidence="5">
    <location>
        <begin position="180"/>
        <end position="328"/>
    </location>
</feature>
<evidence type="ECO:0000256" key="3">
    <source>
        <dbReference type="ARBA" id="ARBA00023235"/>
    </source>
</evidence>
<protein>
    <recommendedName>
        <fullName evidence="4">tRNA pseudouridine synthase D</fullName>
        <ecNumber evidence="4">5.4.99.27</ecNumber>
    </recommendedName>
    <alternativeName>
        <fullName evidence="4">tRNA pseudouridine(13) synthase</fullName>
    </alternativeName>
    <alternativeName>
        <fullName evidence="4">tRNA pseudouridylate synthase D</fullName>
    </alternativeName>
    <alternativeName>
        <fullName evidence="4">tRNA-uridine isomerase D</fullName>
    </alternativeName>
</protein>
<dbReference type="Proteomes" id="UP000054695">
    <property type="component" value="Unassembled WGS sequence"/>
</dbReference>
<dbReference type="Pfam" id="PF01142">
    <property type="entry name" value="TruD"/>
    <property type="match status" value="1"/>
</dbReference>
<dbReference type="EMBL" id="LNXU01000032">
    <property type="protein sequence ID" value="KTC71256.1"/>
    <property type="molecule type" value="Genomic_DNA"/>
</dbReference>
<organism evidence="6 7">
    <name type="scientific">Legionella bozemanae</name>
    <name type="common">Fluoribacter bozemanae</name>
    <dbReference type="NCBI Taxonomy" id="447"/>
    <lineage>
        <taxon>Bacteria</taxon>
        <taxon>Pseudomonadati</taxon>
        <taxon>Pseudomonadota</taxon>
        <taxon>Gammaproteobacteria</taxon>
        <taxon>Legionellales</taxon>
        <taxon>Legionellaceae</taxon>
        <taxon>Legionella</taxon>
    </lineage>
</organism>
<evidence type="ECO:0000256" key="2">
    <source>
        <dbReference type="ARBA" id="ARBA00022694"/>
    </source>
</evidence>
<dbReference type="GO" id="GO:0003723">
    <property type="term" value="F:RNA binding"/>
    <property type="evidence" value="ECO:0007669"/>
    <property type="project" value="InterPro"/>
</dbReference>
<gene>
    <name evidence="4" type="primary">truD</name>
    <name evidence="6" type="ORF">Lboz_2833</name>
</gene>
<comment type="catalytic activity">
    <reaction evidence="4">
        <text>uridine(13) in tRNA = pseudouridine(13) in tRNA</text>
        <dbReference type="Rhea" id="RHEA:42540"/>
        <dbReference type="Rhea" id="RHEA-COMP:10105"/>
        <dbReference type="Rhea" id="RHEA-COMP:10106"/>
        <dbReference type="ChEBI" id="CHEBI:65314"/>
        <dbReference type="ChEBI" id="CHEBI:65315"/>
        <dbReference type="EC" id="5.4.99.27"/>
    </reaction>
</comment>
<dbReference type="PANTHER" id="PTHR47811">
    <property type="entry name" value="TRNA PSEUDOURIDINE SYNTHASE D"/>
    <property type="match status" value="1"/>
</dbReference>
<dbReference type="HAMAP" id="MF_01082">
    <property type="entry name" value="TruD"/>
    <property type="match status" value="1"/>
</dbReference>
<keyword evidence="2 4" id="KW-0819">tRNA processing</keyword>
<comment type="caution">
    <text evidence="6">The sequence shown here is derived from an EMBL/GenBank/DDBJ whole genome shotgun (WGS) entry which is preliminary data.</text>
</comment>
<evidence type="ECO:0000259" key="5">
    <source>
        <dbReference type="PROSITE" id="PS50984"/>
    </source>
</evidence>
<evidence type="ECO:0000313" key="6">
    <source>
        <dbReference type="EMBL" id="KTC71256.1"/>
    </source>
</evidence>
<evidence type="ECO:0000256" key="4">
    <source>
        <dbReference type="HAMAP-Rule" id="MF_01082"/>
    </source>
</evidence>
<dbReference type="GO" id="GO:0160150">
    <property type="term" value="F:tRNA pseudouridine(13) synthase activity"/>
    <property type="evidence" value="ECO:0007669"/>
    <property type="project" value="UniProtKB-EC"/>
</dbReference>
<dbReference type="InterPro" id="IPR011760">
    <property type="entry name" value="PsdUridine_synth_TruD_insert"/>
</dbReference>
<dbReference type="CDD" id="cd02575">
    <property type="entry name" value="PseudoU_synth_EcTruD"/>
    <property type="match status" value="1"/>
</dbReference>
<accession>A0A0W0RJT6</accession>
<feature type="active site" description="Nucleophile" evidence="4">
    <location>
        <position position="105"/>
    </location>
</feature>
<dbReference type="AlphaFoldDB" id="A0A0W0RJT6"/>
<comment type="function">
    <text evidence="4">Responsible for synthesis of pseudouridine from uracil-13 in transfer RNAs.</text>
</comment>
<dbReference type="InterPro" id="IPR042214">
    <property type="entry name" value="TruD_catalytic"/>
</dbReference>
<dbReference type="PANTHER" id="PTHR47811:SF1">
    <property type="entry name" value="TRNA PSEUDOURIDINE SYNTHASE D"/>
    <property type="match status" value="1"/>
</dbReference>
<dbReference type="InterPro" id="IPR020103">
    <property type="entry name" value="PsdUridine_synth_cat_dom_sf"/>
</dbReference>
<dbReference type="GO" id="GO:0005829">
    <property type="term" value="C:cytosol"/>
    <property type="evidence" value="ECO:0007669"/>
    <property type="project" value="TreeGrafter"/>
</dbReference>
<keyword evidence="3 4" id="KW-0413">Isomerase</keyword>
<reference evidence="6 7" key="1">
    <citation type="submission" date="2015-11" db="EMBL/GenBank/DDBJ databases">
        <title>Genomic analysis of 38 Legionella species identifies large and diverse effector repertoires.</title>
        <authorList>
            <person name="Burstein D."/>
            <person name="Amaro F."/>
            <person name="Zusman T."/>
            <person name="Lifshitz Z."/>
            <person name="Cohen O."/>
            <person name="Gilbert J.A."/>
            <person name="Pupko T."/>
            <person name="Shuman H.A."/>
            <person name="Segal G."/>
        </authorList>
    </citation>
    <scope>NUCLEOTIDE SEQUENCE [LARGE SCALE GENOMIC DNA]</scope>
    <source>
        <strain evidence="6 7">WIGA</strain>
    </source>
</reference>
<dbReference type="SUPFAM" id="SSF55120">
    <property type="entry name" value="Pseudouridine synthase"/>
    <property type="match status" value="1"/>
</dbReference>
<name>A0A0W0RJT6_LEGBO</name>